<dbReference type="EMBL" id="DVIT01000061">
    <property type="protein sequence ID" value="HIS48697.1"/>
    <property type="molecule type" value="Genomic_DNA"/>
</dbReference>
<organism evidence="1 2">
    <name type="scientific">Candidatus Scybalocola faecigallinarum</name>
    <dbReference type="NCBI Taxonomy" id="2840941"/>
    <lineage>
        <taxon>Bacteria</taxon>
        <taxon>Bacillati</taxon>
        <taxon>Bacillota</taxon>
        <taxon>Clostridia</taxon>
        <taxon>Lachnospirales</taxon>
        <taxon>Lachnospiraceae</taxon>
        <taxon>Lachnospiraceae incertae sedis</taxon>
        <taxon>Candidatus Scybalocola (ex Gilroy et al. 2021)</taxon>
    </lineage>
</organism>
<reference evidence="1" key="2">
    <citation type="journal article" date="2021" name="PeerJ">
        <title>Extensive microbial diversity within the chicken gut microbiome revealed by metagenomics and culture.</title>
        <authorList>
            <person name="Gilroy R."/>
            <person name="Ravi A."/>
            <person name="Getino M."/>
            <person name="Pursley I."/>
            <person name="Horton D.L."/>
            <person name="Alikhan N.F."/>
            <person name="Baker D."/>
            <person name="Gharbi K."/>
            <person name="Hall N."/>
            <person name="Watson M."/>
            <person name="Adriaenssens E.M."/>
            <person name="Foster-Nyarko E."/>
            <person name="Jarju S."/>
            <person name="Secka A."/>
            <person name="Antonio M."/>
            <person name="Oren A."/>
            <person name="Chaudhuri R.R."/>
            <person name="La Ragione R."/>
            <person name="Hildebrand F."/>
            <person name="Pallen M.J."/>
        </authorList>
    </citation>
    <scope>NUCLEOTIDE SEQUENCE</scope>
    <source>
        <strain evidence="1">CHK178-757</strain>
    </source>
</reference>
<dbReference type="InterPro" id="IPR036388">
    <property type="entry name" value="WH-like_DNA-bd_sf"/>
</dbReference>
<dbReference type="SUPFAM" id="SSF46785">
    <property type="entry name" value="Winged helix' DNA-binding domain"/>
    <property type="match status" value="1"/>
</dbReference>
<gene>
    <name evidence="1" type="ORF">IAB46_14330</name>
</gene>
<accession>A0A9D1F872</accession>
<reference evidence="1" key="1">
    <citation type="submission" date="2020-10" db="EMBL/GenBank/DDBJ databases">
        <authorList>
            <person name="Gilroy R."/>
        </authorList>
    </citation>
    <scope>NUCLEOTIDE SEQUENCE</scope>
    <source>
        <strain evidence="1">CHK178-757</strain>
    </source>
</reference>
<proteinExistence type="predicted"/>
<comment type="caution">
    <text evidence="1">The sequence shown here is derived from an EMBL/GenBank/DDBJ whole genome shotgun (WGS) entry which is preliminary data.</text>
</comment>
<dbReference type="AlphaFoldDB" id="A0A9D1F872"/>
<name>A0A9D1F872_9FIRM</name>
<dbReference type="InterPro" id="IPR025374">
    <property type="entry name" value="DUF4364"/>
</dbReference>
<dbReference type="Pfam" id="PF14277">
    <property type="entry name" value="DUF4364"/>
    <property type="match status" value="1"/>
</dbReference>
<dbReference type="InterPro" id="IPR036390">
    <property type="entry name" value="WH_DNA-bd_sf"/>
</dbReference>
<evidence type="ECO:0000313" key="2">
    <source>
        <dbReference type="Proteomes" id="UP000823927"/>
    </source>
</evidence>
<evidence type="ECO:0000313" key="1">
    <source>
        <dbReference type="EMBL" id="HIS48697.1"/>
    </source>
</evidence>
<dbReference type="Gene3D" id="1.10.10.10">
    <property type="entry name" value="Winged helix-like DNA-binding domain superfamily/Winged helix DNA-binding domain"/>
    <property type="match status" value="1"/>
</dbReference>
<sequence>MLDKVDFPLTNSQISEFILDKGYTNYFTLQQALNELADAEFIRSRQVRNSSHYTITAAGRETLEYFGSNIPQAMRDDVDLFLQDHHYQLRNESETLADYYQEKPNLFIVNCEVREGHHKLISLSLSVTTKEQAIAICDNWKKKNSDVYSYLIHTLMLS</sequence>
<protein>
    <submittedName>
        <fullName evidence="1">DUF4364 family protein</fullName>
    </submittedName>
</protein>
<dbReference type="Proteomes" id="UP000823927">
    <property type="component" value="Unassembled WGS sequence"/>
</dbReference>